<evidence type="ECO:0000256" key="8">
    <source>
        <dbReference type="ARBA" id="ARBA00023242"/>
    </source>
</evidence>
<dbReference type="GO" id="GO:0031267">
    <property type="term" value="F:small GTPase binding"/>
    <property type="evidence" value="ECO:0007669"/>
    <property type="project" value="InterPro"/>
</dbReference>
<keyword evidence="7" id="KW-0007">Acetylation</keyword>
<dbReference type="Pfam" id="PF02985">
    <property type="entry name" value="HEAT"/>
    <property type="match status" value="1"/>
</dbReference>
<dbReference type="SMART" id="SM01349">
    <property type="entry name" value="TOG"/>
    <property type="match status" value="1"/>
</dbReference>
<dbReference type="Pfam" id="PF18829">
    <property type="entry name" value="Importin_rep_6"/>
    <property type="match status" value="1"/>
</dbReference>
<dbReference type="PANTHER" id="PTHR10527">
    <property type="entry name" value="IMPORTIN BETA"/>
    <property type="match status" value="1"/>
</dbReference>
<dbReference type="InterPro" id="IPR001494">
    <property type="entry name" value="Importin-beta_N"/>
</dbReference>
<evidence type="ECO:0000256" key="4">
    <source>
        <dbReference type="ARBA" id="ARBA00022490"/>
    </source>
</evidence>
<feature type="compositionally biased region" description="Acidic residues" evidence="9">
    <location>
        <begin position="813"/>
        <end position="824"/>
    </location>
</feature>
<evidence type="ECO:0000256" key="3">
    <source>
        <dbReference type="ARBA" id="ARBA00022448"/>
    </source>
</evidence>
<keyword evidence="8" id="KW-0539">Nucleus</keyword>
<protein>
    <submittedName>
        <fullName evidence="11">Importin-beta</fullName>
    </submittedName>
</protein>
<reference evidence="11 12" key="1">
    <citation type="submission" date="2024-03" db="EMBL/GenBank/DDBJ databases">
        <title>The Acrasis kona genome and developmental transcriptomes reveal deep origins of eukaryotic multicellular pathways.</title>
        <authorList>
            <person name="Sheikh S."/>
            <person name="Fu C.-J."/>
            <person name="Brown M.W."/>
            <person name="Baldauf S.L."/>
        </authorList>
    </citation>
    <scope>NUCLEOTIDE SEQUENCE [LARGE SCALE GENOMIC DNA]</scope>
    <source>
        <strain evidence="11 12">ATCC MYA-3509</strain>
    </source>
</reference>
<dbReference type="Pfam" id="PF25780">
    <property type="entry name" value="TPR_IPO5"/>
    <property type="match status" value="1"/>
</dbReference>
<evidence type="ECO:0000256" key="1">
    <source>
        <dbReference type="ARBA" id="ARBA00004123"/>
    </source>
</evidence>
<dbReference type="GO" id="GO:0006606">
    <property type="term" value="P:protein import into nucleus"/>
    <property type="evidence" value="ECO:0007669"/>
    <property type="project" value="InterPro"/>
</dbReference>
<name>A0AAW2YPE7_9EUKA</name>
<dbReference type="Pfam" id="PF03810">
    <property type="entry name" value="IBN_N"/>
    <property type="match status" value="1"/>
</dbReference>
<evidence type="ECO:0000256" key="9">
    <source>
        <dbReference type="SAM" id="MobiDB-lite"/>
    </source>
</evidence>
<evidence type="ECO:0000259" key="10">
    <source>
        <dbReference type="SMART" id="SM01349"/>
    </source>
</evidence>
<evidence type="ECO:0000256" key="5">
    <source>
        <dbReference type="ARBA" id="ARBA00022737"/>
    </source>
</evidence>
<dbReference type="InterPro" id="IPR034085">
    <property type="entry name" value="TOG"/>
</dbReference>
<keyword evidence="5" id="KW-0677">Repeat</keyword>
<proteinExistence type="predicted"/>
<dbReference type="EMBL" id="JAOPGA020000522">
    <property type="protein sequence ID" value="KAL0479253.1"/>
    <property type="molecule type" value="Genomic_DNA"/>
</dbReference>
<dbReference type="Pfam" id="PF25574">
    <property type="entry name" value="TPR_IMB1"/>
    <property type="match status" value="1"/>
</dbReference>
<accession>A0AAW2YPE7</accession>
<dbReference type="AlphaFoldDB" id="A0AAW2YPE7"/>
<dbReference type="InterPro" id="IPR016024">
    <property type="entry name" value="ARM-type_fold"/>
</dbReference>
<evidence type="ECO:0000313" key="11">
    <source>
        <dbReference type="EMBL" id="KAL0479253.1"/>
    </source>
</evidence>
<keyword evidence="4" id="KW-0963">Cytoplasm</keyword>
<dbReference type="Proteomes" id="UP001431209">
    <property type="component" value="Unassembled WGS sequence"/>
</dbReference>
<evidence type="ECO:0000256" key="6">
    <source>
        <dbReference type="ARBA" id="ARBA00022927"/>
    </source>
</evidence>
<dbReference type="Pfam" id="PF12755">
    <property type="entry name" value="Vac14_Fab1_bd"/>
    <property type="match status" value="1"/>
</dbReference>
<feature type="region of interest" description="Disordered" evidence="9">
    <location>
        <begin position="805"/>
        <end position="824"/>
    </location>
</feature>
<dbReference type="Gene3D" id="1.25.10.10">
    <property type="entry name" value="Leucine-rich Repeat Variant"/>
    <property type="match status" value="1"/>
</dbReference>
<dbReference type="InterPro" id="IPR040122">
    <property type="entry name" value="Importin_beta"/>
</dbReference>
<gene>
    <name evidence="11" type="ORF">AKO1_008086</name>
</gene>
<dbReference type="InterPro" id="IPR041653">
    <property type="entry name" value="Importin_rep_4"/>
</dbReference>
<dbReference type="InterPro" id="IPR041389">
    <property type="entry name" value="Importin_rep_6"/>
</dbReference>
<dbReference type="GO" id="GO:0005634">
    <property type="term" value="C:nucleus"/>
    <property type="evidence" value="ECO:0007669"/>
    <property type="project" value="UniProtKB-SubCell"/>
</dbReference>
<dbReference type="InterPro" id="IPR000357">
    <property type="entry name" value="HEAT"/>
</dbReference>
<evidence type="ECO:0000256" key="2">
    <source>
        <dbReference type="ARBA" id="ARBA00004496"/>
    </source>
</evidence>
<feature type="domain" description="TOG" evidence="10">
    <location>
        <begin position="347"/>
        <end position="583"/>
    </location>
</feature>
<comment type="caution">
    <text evidence="11">The sequence shown here is derived from an EMBL/GenBank/DDBJ whole genome shotgun (WGS) entry which is preliminary data.</text>
</comment>
<dbReference type="SUPFAM" id="SSF48371">
    <property type="entry name" value="ARM repeat"/>
    <property type="match status" value="2"/>
</dbReference>
<dbReference type="InterPro" id="IPR057672">
    <property type="entry name" value="TPR_IPO4/5"/>
</dbReference>
<comment type="subcellular location">
    <subcellularLocation>
        <location evidence="2">Cytoplasm</location>
    </subcellularLocation>
    <subcellularLocation>
        <location evidence="1">Nucleus</location>
    </subcellularLocation>
</comment>
<dbReference type="GO" id="GO:0005737">
    <property type="term" value="C:cytoplasm"/>
    <property type="evidence" value="ECO:0007669"/>
    <property type="project" value="UniProtKB-SubCell"/>
</dbReference>
<evidence type="ECO:0000313" key="12">
    <source>
        <dbReference type="Proteomes" id="UP001431209"/>
    </source>
</evidence>
<organism evidence="11 12">
    <name type="scientific">Acrasis kona</name>
    <dbReference type="NCBI Taxonomy" id="1008807"/>
    <lineage>
        <taxon>Eukaryota</taxon>
        <taxon>Discoba</taxon>
        <taxon>Heterolobosea</taxon>
        <taxon>Tetramitia</taxon>
        <taxon>Eutetramitia</taxon>
        <taxon>Acrasidae</taxon>
        <taxon>Acrasis</taxon>
    </lineage>
</organism>
<dbReference type="Pfam" id="PF18808">
    <property type="entry name" value="Importin_rep_4"/>
    <property type="match status" value="1"/>
</dbReference>
<keyword evidence="6" id="KW-0653">Protein transport</keyword>
<keyword evidence="3" id="KW-0813">Transport</keyword>
<dbReference type="InterPro" id="IPR058584">
    <property type="entry name" value="IMB1_TNPO1-like_TPR"/>
</dbReference>
<sequence length="1096" mass="122677">MSLPNQQEFEQVLANILAPDNNIRIQAEGYFNAAKANPDYCVSSLLHTMRNSQQLELRSLACVLLKKCIAKTEDSLYPKLSPQVKEKVKTDLINALAEEKVDNIRSKLAYTVAGFVSGLIENGEYPEFIPLMFKWAASPDASIRESALAVFNQLATYLLNKGIAPYLTNIREMLTFCLSDNQNEKVRLAALEASSSVILILEKNQFAAFQDLIPLMLNCLALELNQGNIYEASSAIESLIEIAVSKASFFSKHATQVMGAMYMIAKTDNLDDSVRHLAMEFMISLIETAPSFVKKLPQFVDQIFPLCMNLMLDLEDEDEWSEVFEDDEMDLTNYDVGLESLDRLALSIGGSLVQPVAFKVIPQYLNQSTWKHKHAGLMAIAQTAEGCVEEYEAHLKDLVNMVLSMFKDEHPRVRYAAIHCAAQLSTDFSGQLQSQYHQLVMPALLGAMDDPVSKVQSHAATAIVNFVEDCENKYIQPYLNSILNKLLQLLMSGRRFVQEQSLSAISAVADCSEQLFQNYYDHIMPFLKQILGNATNKQDRMLRARAIECVSLIAVAVGKEKFSNDAMSIMECFIKTQQSNMENDDPQAHHLLQGWTRIARCMGQDFVPYLKFVMPSLLASANIKPEVVIADVDDDDQNEEEGMDSVTISIRGVGDKRISIRTSNLEEKALACSMLYSYVFELKDGFIDYVEEVAKIMVPLLKFAYVEEIRETSGTVMPQLLSCVRIAAEKKKADPAMIKQLLDFIFETMLESLSVEPEVRTATILVESLLDCIKVVGDQCLNVDQLTRLCAMLKMKILASATKRQELEKENRQEDDEEEQDRIDEDQMMEEQFLTTVAELVGGIMKSHSATFIPCFQEHLWDTYVNMLKPEYSNDEHRISLCVICDYVENSKGACVDHYKTIVPALLAYSQSDSAEVRQAAVYGLGACAQYGTDSYNPAVADSVRALITSIKRSDARVDVNQAATANAVSALFKFIQHKGHLDVCKPVELMPIFLESLPVGGDVIESKIVHENLVKMITANNPLVLGEASSNLPRLLRIFSEIVDTHLVNDETQKQIIQILNQLNSQPQMMQQAASFLTPDQISKLSKAIQRPAAE</sequence>
<dbReference type="InterPro" id="IPR011989">
    <property type="entry name" value="ARM-like"/>
</dbReference>
<keyword evidence="12" id="KW-1185">Reference proteome</keyword>
<evidence type="ECO:0000256" key="7">
    <source>
        <dbReference type="ARBA" id="ARBA00022990"/>
    </source>
</evidence>